<dbReference type="Gene3D" id="3.30.160.60">
    <property type="entry name" value="Classic Zinc Finger"/>
    <property type="match status" value="1"/>
</dbReference>
<feature type="domain" description="C2H2-type" evidence="9">
    <location>
        <begin position="46"/>
        <end position="73"/>
    </location>
</feature>
<evidence type="ECO:0000259" key="9">
    <source>
        <dbReference type="PROSITE" id="PS50157"/>
    </source>
</evidence>
<comment type="caution">
    <text evidence="10">The sequence shown here is derived from an EMBL/GenBank/DDBJ whole genome shotgun (WGS) entry which is preliminary data.</text>
</comment>
<dbReference type="EMBL" id="JAKOGI010000077">
    <property type="protein sequence ID" value="KAJ8445466.1"/>
    <property type="molecule type" value="Genomic_DNA"/>
</dbReference>
<keyword evidence="7" id="KW-0539">Nucleus</keyword>
<dbReference type="GO" id="GO:0005634">
    <property type="term" value="C:nucleus"/>
    <property type="evidence" value="ECO:0007669"/>
    <property type="project" value="UniProtKB-SubCell"/>
</dbReference>
<dbReference type="SUPFAM" id="SSF57667">
    <property type="entry name" value="beta-beta-alpha zinc fingers"/>
    <property type="match status" value="1"/>
</dbReference>
<keyword evidence="2" id="KW-0479">Metal-binding</keyword>
<evidence type="ECO:0000256" key="8">
    <source>
        <dbReference type="PROSITE-ProRule" id="PRU00042"/>
    </source>
</evidence>
<evidence type="ECO:0000256" key="6">
    <source>
        <dbReference type="ARBA" id="ARBA00023163"/>
    </source>
</evidence>
<dbReference type="InterPro" id="IPR013087">
    <property type="entry name" value="Znf_C2H2_type"/>
</dbReference>
<evidence type="ECO:0000256" key="4">
    <source>
        <dbReference type="ARBA" id="ARBA00022833"/>
    </source>
</evidence>
<dbReference type="PROSITE" id="PS00028">
    <property type="entry name" value="ZINC_FINGER_C2H2_1"/>
    <property type="match status" value="1"/>
</dbReference>
<keyword evidence="4" id="KW-0862">Zinc</keyword>
<evidence type="ECO:0000256" key="3">
    <source>
        <dbReference type="ARBA" id="ARBA00022771"/>
    </source>
</evidence>
<dbReference type="AlphaFoldDB" id="A0A9Q1KJB6"/>
<dbReference type="Pfam" id="PF13912">
    <property type="entry name" value="zf-C2H2_6"/>
    <property type="match status" value="1"/>
</dbReference>
<evidence type="ECO:0000256" key="1">
    <source>
        <dbReference type="ARBA" id="ARBA00004123"/>
    </source>
</evidence>
<evidence type="ECO:0000256" key="2">
    <source>
        <dbReference type="ARBA" id="ARBA00022723"/>
    </source>
</evidence>
<dbReference type="InterPro" id="IPR052426">
    <property type="entry name" value="Plant_dev_regulator"/>
</dbReference>
<gene>
    <name evidence="10" type="ORF">Cgig2_031279</name>
</gene>
<keyword evidence="6" id="KW-0804">Transcription</keyword>
<evidence type="ECO:0000256" key="5">
    <source>
        <dbReference type="ARBA" id="ARBA00023015"/>
    </source>
</evidence>
<evidence type="ECO:0000256" key="7">
    <source>
        <dbReference type="ARBA" id="ARBA00023242"/>
    </source>
</evidence>
<keyword evidence="5" id="KW-0805">Transcription regulation</keyword>
<dbReference type="PANTHER" id="PTHR45801">
    <property type="entry name" value="OS07G0101800 PROTEIN"/>
    <property type="match status" value="1"/>
</dbReference>
<dbReference type="PROSITE" id="PS50157">
    <property type="entry name" value="ZINC_FINGER_C2H2_2"/>
    <property type="match status" value="1"/>
</dbReference>
<keyword evidence="11" id="KW-1185">Reference proteome</keyword>
<accession>A0A9Q1KJB6</accession>
<reference evidence="10" key="1">
    <citation type="submission" date="2022-04" db="EMBL/GenBank/DDBJ databases">
        <title>Carnegiea gigantea Genome sequencing and assembly v2.</title>
        <authorList>
            <person name="Copetti D."/>
            <person name="Sanderson M.J."/>
            <person name="Burquez A."/>
            <person name="Wojciechowski M.F."/>
        </authorList>
    </citation>
    <scope>NUCLEOTIDE SEQUENCE</scope>
    <source>
        <strain evidence="10">SGP5-SGP5p</strain>
        <tissue evidence="10">Aerial part</tissue>
    </source>
</reference>
<evidence type="ECO:0000313" key="10">
    <source>
        <dbReference type="EMBL" id="KAJ8445466.1"/>
    </source>
</evidence>
<protein>
    <recommendedName>
        <fullName evidence="9">C2H2-type domain-containing protein</fullName>
    </recommendedName>
</protein>
<organism evidence="10 11">
    <name type="scientific">Carnegiea gigantea</name>
    <dbReference type="NCBI Taxonomy" id="171969"/>
    <lineage>
        <taxon>Eukaryota</taxon>
        <taxon>Viridiplantae</taxon>
        <taxon>Streptophyta</taxon>
        <taxon>Embryophyta</taxon>
        <taxon>Tracheophyta</taxon>
        <taxon>Spermatophyta</taxon>
        <taxon>Magnoliopsida</taxon>
        <taxon>eudicotyledons</taxon>
        <taxon>Gunneridae</taxon>
        <taxon>Pentapetalae</taxon>
        <taxon>Caryophyllales</taxon>
        <taxon>Cactineae</taxon>
        <taxon>Cactaceae</taxon>
        <taxon>Cactoideae</taxon>
        <taxon>Echinocereeae</taxon>
        <taxon>Carnegiea</taxon>
    </lineage>
</organism>
<proteinExistence type="predicted"/>
<name>A0A9Q1KJB6_9CARY</name>
<dbReference type="InterPro" id="IPR036236">
    <property type="entry name" value="Znf_C2H2_sf"/>
</dbReference>
<evidence type="ECO:0000313" key="11">
    <source>
        <dbReference type="Proteomes" id="UP001153076"/>
    </source>
</evidence>
<sequence length="271" mass="30944">MEQLPYWMLKKRVHDDQYLDDSWEERAFAEDAAGLLGGGVWPPRSYTCTFCKREFRSAQALGGHMNVHRRDRARLKQFSSATPNDQILDPSQNSAYFCKDLITSCPSLMVTYPTQNNYALVHDGNPNPKSNHPTLVSIPHKMSTPISQENKIISKQILNPHIASYFVLNHEKKYPSFTSPDDEFVSKNKELGCKYDKHHERSSLSINLVFQKSFPTTIAADDQEDKAKLRKRRKLKGSPQPVIPTISGARMVDDGLSKSYGMVSWLPRRMQ</sequence>
<comment type="subcellular location">
    <subcellularLocation>
        <location evidence="1">Nucleus</location>
    </subcellularLocation>
</comment>
<keyword evidence="3 8" id="KW-0863">Zinc-finger</keyword>
<dbReference type="Proteomes" id="UP001153076">
    <property type="component" value="Unassembled WGS sequence"/>
</dbReference>
<dbReference type="OrthoDB" id="1708403at2759"/>
<dbReference type="GO" id="GO:0008270">
    <property type="term" value="F:zinc ion binding"/>
    <property type="evidence" value="ECO:0007669"/>
    <property type="project" value="UniProtKB-KW"/>
</dbReference>
<dbReference type="SMART" id="SM00355">
    <property type="entry name" value="ZnF_C2H2"/>
    <property type="match status" value="1"/>
</dbReference>
<dbReference type="PANTHER" id="PTHR45801:SF5">
    <property type="entry name" value="OS05G0286100 PROTEIN"/>
    <property type="match status" value="1"/>
</dbReference>